<comment type="similarity">
    <text evidence="1">Belongs to the DNA polymerase type-B family.</text>
</comment>
<comment type="caution">
    <text evidence="9">The sequence shown here is derived from an EMBL/GenBank/DDBJ whole genome shotgun (WGS) entry which is preliminary data.</text>
</comment>
<evidence type="ECO:0000313" key="10">
    <source>
        <dbReference type="Proteomes" id="UP000288716"/>
    </source>
</evidence>
<gene>
    <name evidence="9" type="ORF">B4U80_12140</name>
</gene>
<dbReference type="GO" id="GO:0003677">
    <property type="term" value="F:DNA binding"/>
    <property type="evidence" value="ECO:0007669"/>
    <property type="project" value="UniProtKB-KW"/>
</dbReference>
<evidence type="ECO:0000256" key="4">
    <source>
        <dbReference type="ARBA" id="ARBA00022695"/>
    </source>
</evidence>
<feature type="non-terminal residue" evidence="9">
    <location>
        <position position="312"/>
    </location>
</feature>
<dbReference type="InterPro" id="IPR050240">
    <property type="entry name" value="DNA_pol_type-B"/>
</dbReference>
<dbReference type="AlphaFoldDB" id="A0A443RY73"/>
<evidence type="ECO:0000256" key="3">
    <source>
        <dbReference type="ARBA" id="ARBA00022679"/>
    </source>
</evidence>
<dbReference type="PROSITE" id="PS00116">
    <property type="entry name" value="DNA_POLYMERASE_B"/>
    <property type="match status" value="1"/>
</dbReference>
<name>A0A443RY73_9ACAR</name>
<evidence type="ECO:0000256" key="2">
    <source>
        <dbReference type="ARBA" id="ARBA00012417"/>
    </source>
</evidence>
<dbReference type="EMBL" id="NCKV01019515">
    <property type="protein sequence ID" value="RWS20174.1"/>
    <property type="molecule type" value="Genomic_DNA"/>
</dbReference>
<dbReference type="Proteomes" id="UP000288716">
    <property type="component" value="Unassembled WGS sequence"/>
</dbReference>
<keyword evidence="10" id="KW-1185">Reference proteome</keyword>
<keyword evidence="6" id="KW-0238">DNA-binding</keyword>
<keyword evidence="5" id="KW-0239">DNA-directed DNA polymerase</keyword>
<evidence type="ECO:0000256" key="6">
    <source>
        <dbReference type="ARBA" id="ARBA00023125"/>
    </source>
</evidence>
<comment type="catalytic activity">
    <reaction evidence="7">
        <text>DNA(n) + a 2'-deoxyribonucleoside 5'-triphosphate = DNA(n+1) + diphosphate</text>
        <dbReference type="Rhea" id="RHEA:22508"/>
        <dbReference type="Rhea" id="RHEA-COMP:17339"/>
        <dbReference type="Rhea" id="RHEA-COMP:17340"/>
        <dbReference type="ChEBI" id="CHEBI:33019"/>
        <dbReference type="ChEBI" id="CHEBI:61560"/>
        <dbReference type="ChEBI" id="CHEBI:173112"/>
        <dbReference type="EC" id="2.7.7.7"/>
    </reaction>
</comment>
<dbReference type="InterPro" id="IPR043502">
    <property type="entry name" value="DNA/RNA_pol_sf"/>
</dbReference>
<dbReference type="OrthoDB" id="4540587at2759"/>
<dbReference type="InterPro" id="IPR023211">
    <property type="entry name" value="DNA_pol_palm_dom_sf"/>
</dbReference>
<protein>
    <recommendedName>
        <fullName evidence="2">DNA-directed DNA polymerase</fullName>
        <ecNumber evidence="2">2.7.7.7</ecNumber>
    </recommendedName>
</protein>
<dbReference type="STRING" id="299467.A0A443RY73"/>
<dbReference type="VEuPathDB" id="VectorBase:LDEU011866"/>
<dbReference type="PRINTS" id="PR00106">
    <property type="entry name" value="DNAPOLB"/>
</dbReference>
<dbReference type="PANTHER" id="PTHR10322:SF23">
    <property type="entry name" value="DNA POLYMERASE DELTA CATALYTIC SUBUNIT"/>
    <property type="match status" value="1"/>
</dbReference>
<keyword evidence="4" id="KW-0548">Nucleotidyltransferase</keyword>
<sequence>MDINDMCMIRECYGKIYESLGYNLTNFTRSTTTIKNQKQSSKEIKYKVAEDNVTVKGGYIKDPLVGNHKNVTVLDMDAMYPSIIIAFNLGPLTTFSECPENEKEYHKIRLNANTYAYSKKYPQGPLAETQSLLLNHRFTTKDLSEKKILKKISNSAYGFAARDETLFGGKLVAAAITQYARHIMKCLENEASRMGYTVLYIDTDSLFLSGKPISSDLPETLIARTFPNDLQPYFRLKVENKFNVYTQLKRKQYTGQYQNDLKHLITIKKGNYSVKKINVNTIKFDTDFSKRVSDLCVANLNDKFFNIFRDIR</sequence>
<dbReference type="PANTHER" id="PTHR10322">
    <property type="entry name" value="DNA POLYMERASE CATALYTIC SUBUNIT"/>
    <property type="match status" value="1"/>
</dbReference>
<proteinExistence type="inferred from homology"/>
<dbReference type="InterPro" id="IPR017964">
    <property type="entry name" value="DNA-dir_DNA_pol_B_CS"/>
</dbReference>
<feature type="domain" description="DNA-directed DNA polymerase family B multifunctional" evidence="8">
    <location>
        <begin position="43"/>
        <end position="297"/>
    </location>
</feature>
<organism evidence="9 10">
    <name type="scientific">Leptotrombidium deliense</name>
    <dbReference type="NCBI Taxonomy" id="299467"/>
    <lineage>
        <taxon>Eukaryota</taxon>
        <taxon>Metazoa</taxon>
        <taxon>Ecdysozoa</taxon>
        <taxon>Arthropoda</taxon>
        <taxon>Chelicerata</taxon>
        <taxon>Arachnida</taxon>
        <taxon>Acari</taxon>
        <taxon>Acariformes</taxon>
        <taxon>Trombidiformes</taxon>
        <taxon>Prostigmata</taxon>
        <taxon>Anystina</taxon>
        <taxon>Parasitengona</taxon>
        <taxon>Trombiculoidea</taxon>
        <taxon>Trombiculidae</taxon>
        <taxon>Leptotrombidium</taxon>
    </lineage>
</organism>
<dbReference type="GO" id="GO:0000166">
    <property type="term" value="F:nucleotide binding"/>
    <property type="evidence" value="ECO:0007669"/>
    <property type="project" value="InterPro"/>
</dbReference>
<evidence type="ECO:0000259" key="8">
    <source>
        <dbReference type="Pfam" id="PF00136"/>
    </source>
</evidence>
<dbReference type="EC" id="2.7.7.7" evidence="2"/>
<keyword evidence="3" id="KW-0808">Transferase</keyword>
<dbReference type="Pfam" id="PF00136">
    <property type="entry name" value="DNA_pol_B"/>
    <property type="match status" value="1"/>
</dbReference>
<accession>A0A443RY73</accession>
<evidence type="ECO:0000256" key="5">
    <source>
        <dbReference type="ARBA" id="ARBA00022932"/>
    </source>
</evidence>
<dbReference type="Gene3D" id="3.90.1600.10">
    <property type="entry name" value="Palm domain of DNA polymerase"/>
    <property type="match status" value="1"/>
</dbReference>
<dbReference type="InterPro" id="IPR006172">
    <property type="entry name" value="DNA-dir_DNA_pol_B"/>
</dbReference>
<dbReference type="InterPro" id="IPR006134">
    <property type="entry name" value="DNA-dir_DNA_pol_B_multi_dom"/>
</dbReference>
<reference evidence="9 10" key="1">
    <citation type="journal article" date="2018" name="Gigascience">
        <title>Genomes of trombidid mites reveal novel predicted allergens and laterally-transferred genes associated with secondary metabolism.</title>
        <authorList>
            <person name="Dong X."/>
            <person name="Chaisiri K."/>
            <person name="Xia D."/>
            <person name="Armstrong S.D."/>
            <person name="Fang Y."/>
            <person name="Donnelly M.J."/>
            <person name="Kadowaki T."/>
            <person name="McGarry J.W."/>
            <person name="Darby A.C."/>
            <person name="Makepeace B.L."/>
        </authorList>
    </citation>
    <scope>NUCLEOTIDE SEQUENCE [LARGE SCALE GENOMIC DNA]</scope>
    <source>
        <strain evidence="9">UoL-UT</strain>
    </source>
</reference>
<evidence type="ECO:0000256" key="1">
    <source>
        <dbReference type="ARBA" id="ARBA00005755"/>
    </source>
</evidence>
<evidence type="ECO:0000313" key="9">
    <source>
        <dbReference type="EMBL" id="RWS20174.1"/>
    </source>
</evidence>
<dbReference type="GO" id="GO:0003887">
    <property type="term" value="F:DNA-directed DNA polymerase activity"/>
    <property type="evidence" value="ECO:0007669"/>
    <property type="project" value="UniProtKB-KW"/>
</dbReference>
<evidence type="ECO:0000256" key="7">
    <source>
        <dbReference type="ARBA" id="ARBA00049244"/>
    </source>
</evidence>
<dbReference type="SUPFAM" id="SSF56672">
    <property type="entry name" value="DNA/RNA polymerases"/>
    <property type="match status" value="1"/>
</dbReference>